<dbReference type="CDD" id="cd00201">
    <property type="entry name" value="WW"/>
    <property type="match status" value="1"/>
</dbReference>
<feature type="region of interest" description="Disordered" evidence="4">
    <location>
        <begin position="831"/>
        <end position="851"/>
    </location>
</feature>
<dbReference type="CDD" id="cd06733">
    <property type="entry name" value="PDZ3_MAGI-1_3-like"/>
    <property type="match status" value="1"/>
</dbReference>
<feature type="domain" description="PDZ" evidence="7">
    <location>
        <begin position="718"/>
        <end position="781"/>
    </location>
</feature>
<dbReference type="InterPro" id="IPR008145">
    <property type="entry name" value="GK/Ca_channel_bsu"/>
</dbReference>
<dbReference type="CDD" id="cd06735">
    <property type="entry name" value="PDZ5_MAGI-1_3-like"/>
    <property type="match status" value="1"/>
</dbReference>
<gene>
    <name evidence="8" type="ORF">CRM22_011147</name>
</gene>
<proteinExistence type="predicted"/>
<evidence type="ECO:0000256" key="2">
    <source>
        <dbReference type="ARBA" id="ARBA00022737"/>
    </source>
</evidence>
<sequence length="1403" mass="151485">MLESNGCSNTYLPFRMPKPGANFVSPLQKAVGYDFKSGGLSPWLDQCYEVLVSSTYPDLSLSLPIDGGSDAGMFCVIGSQLDLTRLTFHTIVPSSSHYKARQAVNPGDIILAFDNYEISGYTRRDAIELCDKLSRSTNPSDQVDVARPRLKIRLSPPQALVTGSTMLSSFLGAAFPLNSAEYSLQERIRENVYQRVVPCTTRLPRAEEVDGVHYRFMSVPQFLALERSGQLLESGMYNGNHYGTPRPEPSATALDTVLLNHLSLSTSSSVHQADDSCPIPPPLPPLASLTNVVANASTPFATSFPTQHPTPPRPPTRHSSISNQSSKDNPMLSIASNPHALGEKPESSNEGTSDRIESTDLATRDPRWNQMNGNGSNSYLLDCDIADGHWKNPGGYVGLVTDVLKKDDSKKPSDLWNTLPVPNRPLPYGWEVVRDQNYGTFYIDHLHERTQYEPPTEEDYALAEAIKAHHSASFNSAELQTSTAAAAPFTSVCSARQPQRSSGAATPHSDDHRVPPTVFTTDPNHLPGPLFTASLVKSPRGFGFTIVGGTDCSRPGFLQIKHLIPGGPAFLNGNLTVGDTLVTVNSTNVLGFTHSELVALFQSIPVGSTIQLVVSQAFRLADELCTSPIVNGPVKVTESCAVNGMDVPATVSVHMTTSLEGSVRSGSSQTSNTASPQLSTSPSSSATATKPYYESPPTSTVAAAQSPRVRFQRPEFLKVAIFKQPNGFGFTLADHPQGQHVKAILDPVRCGCLKVGDVIVEINDQRVKEVPHAEVVQLLKQCPVGQEARLLIQRGGLYTSPLSLVTSDREVSGLSIMGSKTDSDVIDLRTPRSLHPESEPSVKPIYGVPQTRSRTSNHFRTVSGGLVDLSQGAEESFQKTRSQTPDPQMGKQFRCDQVTYMELAYPRASSHMLKPSLTGSNGPHRIQPSDDSVLEMEKSAAVTGSPDSSTQYSSLLRLGRMHRIRHSNVPTSRNGQFPGQSCGALRTSFIMLPGEFFVHLQRQSTGFGFNIVGGAEENSQVVVGSLVLGGAAQMSGIMRTGDKIVSVNGTRVVGAKHREVVQMLEQAAHTVGQVTLGLQRSTEPSVDGEHMCSPGADCDAVEVVVPRSHKDDGFGFFISNKRPREFPHEKTGATPSCTTKVDGEYIAQLVPGSKAERLGLLSVGDQILAVNRVPISGMHHEQVVRLIRESGSHIVLTIIPSPASSWATKSCTPSNLGTHPLEFPVTLFRGGNGFGFSIRGGQEFNRMPLVVLRIADGGAAKMDGRLQVGDELVQINGCSTIGMSHGRAIEIIQAGGNTMHLVVRRHVSGGKSREPLTAKPHQRQGSYIRGRIGYQASCVNVAASVDKKRNRYSIPTANFASKFHVSSCRAPMNKPQTTNFGGLNWVVGLARKHLVDKAHPLNS</sequence>
<keyword evidence="3" id="KW-0472">Membrane</keyword>
<organism evidence="8 9">
    <name type="scientific">Opisthorchis felineus</name>
    <dbReference type="NCBI Taxonomy" id="147828"/>
    <lineage>
        <taxon>Eukaryota</taxon>
        <taxon>Metazoa</taxon>
        <taxon>Spiralia</taxon>
        <taxon>Lophotrochozoa</taxon>
        <taxon>Platyhelminthes</taxon>
        <taxon>Trematoda</taxon>
        <taxon>Digenea</taxon>
        <taxon>Opisthorchiida</taxon>
        <taxon>Opisthorchiata</taxon>
        <taxon>Opisthorchiidae</taxon>
        <taxon>Opisthorchis</taxon>
    </lineage>
</organism>
<name>A0A4V3S9Q8_OPIFE</name>
<dbReference type="SUPFAM" id="SSF52540">
    <property type="entry name" value="P-loop containing nucleoside triphosphate hydrolases"/>
    <property type="match status" value="1"/>
</dbReference>
<feature type="compositionally biased region" description="Polar residues" evidence="4">
    <location>
        <begin position="659"/>
        <end position="672"/>
    </location>
</feature>
<feature type="compositionally biased region" description="Basic and acidic residues" evidence="4">
    <location>
        <begin position="341"/>
        <end position="367"/>
    </location>
</feature>
<dbReference type="GO" id="GO:0016020">
    <property type="term" value="C:membrane"/>
    <property type="evidence" value="ECO:0007669"/>
    <property type="project" value="UniProtKB-SubCell"/>
</dbReference>
<dbReference type="PROSITE" id="PS50020">
    <property type="entry name" value="WW_DOMAIN_2"/>
    <property type="match status" value="1"/>
</dbReference>
<dbReference type="Pfam" id="PF00595">
    <property type="entry name" value="PDZ"/>
    <property type="match status" value="5"/>
</dbReference>
<accession>A0A4V3S9Q8</accession>
<feature type="domain" description="PDZ" evidence="7">
    <location>
        <begin position="532"/>
        <end position="616"/>
    </location>
</feature>
<dbReference type="GO" id="GO:0007165">
    <property type="term" value="P:signal transduction"/>
    <property type="evidence" value="ECO:0007669"/>
    <property type="project" value="TreeGrafter"/>
</dbReference>
<feature type="domain" description="Guanylate kinase-like" evidence="6">
    <location>
        <begin position="148"/>
        <end position="244"/>
    </location>
</feature>
<dbReference type="GO" id="GO:0005737">
    <property type="term" value="C:cytoplasm"/>
    <property type="evidence" value="ECO:0007669"/>
    <property type="project" value="TreeGrafter"/>
</dbReference>
<dbReference type="EMBL" id="SJOL01012269">
    <property type="protein sequence ID" value="TGZ46064.1"/>
    <property type="molecule type" value="Genomic_DNA"/>
</dbReference>
<dbReference type="PANTHER" id="PTHR10316">
    <property type="entry name" value="MEMBRANE ASSOCIATED GUANYLATE KINASE-RELATED"/>
    <property type="match status" value="1"/>
</dbReference>
<keyword evidence="2" id="KW-0677">Repeat</keyword>
<dbReference type="InterPro" id="IPR008144">
    <property type="entry name" value="Guanylate_kin-like_dom"/>
</dbReference>
<evidence type="ECO:0000256" key="3">
    <source>
        <dbReference type="ARBA" id="ARBA00023136"/>
    </source>
</evidence>
<dbReference type="Pfam" id="PF00625">
    <property type="entry name" value="Guanylate_kin"/>
    <property type="match status" value="1"/>
</dbReference>
<feature type="region of interest" description="Disordered" evidence="4">
    <location>
        <begin position="870"/>
        <end position="890"/>
    </location>
</feature>
<feature type="region of interest" description="Disordered" evidence="4">
    <location>
        <begin position="300"/>
        <end position="373"/>
    </location>
</feature>
<evidence type="ECO:0000256" key="4">
    <source>
        <dbReference type="SAM" id="MobiDB-lite"/>
    </source>
</evidence>
<feature type="compositionally biased region" description="Polar residues" evidence="4">
    <location>
        <begin position="319"/>
        <end position="328"/>
    </location>
</feature>
<feature type="region of interest" description="Disordered" evidence="4">
    <location>
        <begin position="659"/>
        <end position="705"/>
    </location>
</feature>
<feature type="domain" description="PDZ" evidence="7">
    <location>
        <begin position="1224"/>
        <end position="1307"/>
    </location>
</feature>
<evidence type="ECO:0000259" key="7">
    <source>
        <dbReference type="PROSITE" id="PS50106"/>
    </source>
</evidence>
<feature type="domain" description="PDZ" evidence="7">
    <location>
        <begin position="997"/>
        <end position="1071"/>
    </location>
</feature>
<dbReference type="SMART" id="SM00228">
    <property type="entry name" value="PDZ"/>
    <property type="match status" value="6"/>
</dbReference>
<dbReference type="SUPFAM" id="SSF50156">
    <property type="entry name" value="PDZ domain-like"/>
    <property type="match status" value="5"/>
</dbReference>
<keyword evidence="9" id="KW-1185">Reference proteome</keyword>
<dbReference type="InterPro" id="IPR001202">
    <property type="entry name" value="WW_dom"/>
</dbReference>
<evidence type="ECO:0000259" key="6">
    <source>
        <dbReference type="PROSITE" id="PS50052"/>
    </source>
</evidence>
<dbReference type="Gene3D" id="2.20.70.10">
    <property type="match status" value="1"/>
</dbReference>
<dbReference type="Gene3D" id="3.30.63.10">
    <property type="entry name" value="Guanylate Kinase phosphate binding domain"/>
    <property type="match status" value="1"/>
</dbReference>
<reference evidence="8 9" key="1">
    <citation type="journal article" date="2019" name="BMC Genomics">
        <title>New insights from Opisthorchis felineus genome: update on genomics of the epidemiologically important liver flukes.</title>
        <authorList>
            <person name="Ershov N.I."/>
            <person name="Mordvinov V.A."/>
            <person name="Prokhortchouk E.B."/>
            <person name="Pakharukova M.Y."/>
            <person name="Gunbin K.V."/>
            <person name="Ustyantsev K."/>
            <person name="Genaev M.A."/>
            <person name="Blinov A.G."/>
            <person name="Mazur A."/>
            <person name="Boulygina E."/>
            <person name="Tsygankova S."/>
            <person name="Khrameeva E."/>
            <person name="Chekanov N."/>
            <person name="Fan G."/>
            <person name="Xiao A."/>
            <person name="Zhang H."/>
            <person name="Xu X."/>
            <person name="Yang H."/>
            <person name="Solovyev V."/>
            <person name="Lee S.M."/>
            <person name="Liu X."/>
            <person name="Afonnikov D.A."/>
            <person name="Skryabin K.G."/>
        </authorList>
    </citation>
    <scope>NUCLEOTIDE SEQUENCE [LARGE SCALE GENOMIC DNA]</scope>
    <source>
        <strain evidence="8">AK-0245</strain>
        <tissue evidence="8">Whole organism</tissue>
    </source>
</reference>
<dbReference type="CDD" id="cd06734">
    <property type="entry name" value="PDZ4_MAGI-1_3-like"/>
    <property type="match status" value="1"/>
</dbReference>
<protein>
    <submittedName>
        <fullName evidence="8">Uncharacterized protein</fullName>
    </submittedName>
</protein>
<dbReference type="InterPro" id="IPR036020">
    <property type="entry name" value="WW_dom_sf"/>
</dbReference>
<dbReference type="InterPro" id="IPR027417">
    <property type="entry name" value="P-loop_NTPase"/>
</dbReference>
<feature type="compositionally biased region" description="Basic and acidic residues" evidence="4">
    <location>
        <begin position="831"/>
        <end position="840"/>
    </location>
</feature>
<dbReference type="FunFam" id="2.30.42.10:FF:000005">
    <property type="entry name" value="Membrane associated guanylate kinase, WW and PDZ domain containing 1"/>
    <property type="match status" value="1"/>
</dbReference>
<feature type="region of interest" description="Disordered" evidence="4">
    <location>
        <begin position="495"/>
        <end position="514"/>
    </location>
</feature>
<evidence type="ECO:0000259" key="5">
    <source>
        <dbReference type="PROSITE" id="PS50020"/>
    </source>
</evidence>
<dbReference type="STRING" id="147828.A0A4V3S9Q8"/>
<comment type="subcellular location">
    <subcellularLocation>
        <location evidence="1">Membrane</location>
        <topology evidence="1">Peripheral membrane protein</topology>
    </subcellularLocation>
</comment>
<dbReference type="PROSITE" id="PS50052">
    <property type="entry name" value="GUANYLATE_KINASE_2"/>
    <property type="match status" value="1"/>
</dbReference>
<dbReference type="Gene3D" id="2.30.42.10">
    <property type="match status" value="5"/>
</dbReference>
<dbReference type="InterPro" id="IPR001478">
    <property type="entry name" value="PDZ"/>
</dbReference>
<dbReference type="InterPro" id="IPR020590">
    <property type="entry name" value="Guanylate_kinase_CS"/>
</dbReference>
<dbReference type="PROSITE" id="PS00856">
    <property type="entry name" value="GUANYLATE_KINASE_1"/>
    <property type="match status" value="1"/>
</dbReference>
<dbReference type="PROSITE" id="PS50106">
    <property type="entry name" value="PDZ"/>
    <property type="match status" value="5"/>
</dbReference>
<feature type="compositionally biased region" description="Polar residues" evidence="4">
    <location>
        <begin position="495"/>
        <end position="504"/>
    </location>
</feature>
<dbReference type="SMART" id="SM00456">
    <property type="entry name" value="WW"/>
    <property type="match status" value="1"/>
</dbReference>
<dbReference type="PROSITE" id="PS01159">
    <property type="entry name" value="WW_DOMAIN_1"/>
    <property type="match status" value="1"/>
</dbReference>
<dbReference type="PANTHER" id="PTHR10316:SF40">
    <property type="entry name" value="LD27118P"/>
    <property type="match status" value="1"/>
</dbReference>
<feature type="domain" description="WW" evidence="5">
    <location>
        <begin position="424"/>
        <end position="457"/>
    </location>
</feature>
<dbReference type="OrthoDB" id="66881at2759"/>
<evidence type="ECO:0000256" key="1">
    <source>
        <dbReference type="ARBA" id="ARBA00004170"/>
    </source>
</evidence>
<feature type="domain" description="PDZ" evidence="7">
    <location>
        <begin position="1102"/>
        <end position="1202"/>
    </location>
</feature>
<comment type="caution">
    <text evidence="8">The sequence shown here is derived from an EMBL/GenBank/DDBJ whole genome shotgun (WGS) entry which is preliminary data.</text>
</comment>
<dbReference type="CDD" id="cd06732">
    <property type="entry name" value="PDZ2_MAGI-1_3-like"/>
    <property type="match status" value="1"/>
</dbReference>
<dbReference type="Proteomes" id="UP000308267">
    <property type="component" value="Unassembled WGS sequence"/>
</dbReference>
<evidence type="ECO:0000313" key="9">
    <source>
        <dbReference type="Proteomes" id="UP000308267"/>
    </source>
</evidence>
<feature type="compositionally biased region" description="Low complexity" evidence="4">
    <location>
        <begin position="673"/>
        <end position="691"/>
    </location>
</feature>
<dbReference type="SUPFAM" id="SSF51045">
    <property type="entry name" value="WW domain"/>
    <property type="match status" value="1"/>
</dbReference>
<evidence type="ECO:0000313" key="8">
    <source>
        <dbReference type="EMBL" id="TGZ46064.1"/>
    </source>
</evidence>
<dbReference type="InterPro" id="IPR036034">
    <property type="entry name" value="PDZ_sf"/>
</dbReference>